<dbReference type="InterPro" id="IPR025403">
    <property type="entry name" value="TgpA-like_C"/>
</dbReference>
<evidence type="ECO:0000313" key="4">
    <source>
        <dbReference type="Proteomes" id="UP001597438"/>
    </source>
</evidence>
<dbReference type="Proteomes" id="UP001597438">
    <property type="component" value="Unassembled WGS sequence"/>
</dbReference>
<accession>A0ABW5X828</accession>
<name>A0ABW5X828_9FLAO</name>
<evidence type="ECO:0000256" key="1">
    <source>
        <dbReference type="SAM" id="Phobius"/>
    </source>
</evidence>
<feature type="transmembrane region" description="Helical" evidence="1">
    <location>
        <begin position="95"/>
        <end position="120"/>
    </location>
</feature>
<protein>
    <submittedName>
        <fullName evidence="3">DUF4129 domain-containing protein</fullName>
    </submittedName>
</protein>
<feature type="domain" description="Protein-glutamine gamma-glutamyltransferase-like C-terminal" evidence="2">
    <location>
        <begin position="173"/>
        <end position="236"/>
    </location>
</feature>
<comment type="caution">
    <text evidence="3">The sequence shown here is derived from an EMBL/GenBank/DDBJ whole genome shotgun (WGS) entry which is preliminary data.</text>
</comment>
<evidence type="ECO:0000313" key="3">
    <source>
        <dbReference type="EMBL" id="MFD2835236.1"/>
    </source>
</evidence>
<organism evidence="3 4">
    <name type="scientific">Christiangramia antarctica</name>
    <dbReference type="NCBI Taxonomy" id="2058158"/>
    <lineage>
        <taxon>Bacteria</taxon>
        <taxon>Pseudomonadati</taxon>
        <taxon>Bacteroidota</taxon>
        <taxon>Flavobacteriia</taxon>
        <taxon>Flavobacteriales</taxon>
        <taxon>Flavobacteriaceae</taxon>
        <taxon>Christiangramia</taxon>
    </lineage>
</organism>
<keyword evidence="4" id="KW-1185">Reference proteome</keyword>
<gene>
    <name evidence="3" type="ORF">ACFSYS_18240</name>
</gene>
<keyword evidence="1" id="KW-1133">Transmembrane helix</keyword>
<keyword evidence="1" id="KW-0812">Transmembrane</keyword>
<dbReference type="RefSeq" id="WP_251741273.1">
    <property type="nucleotide sequence ID" value="NZ_JBHUOJ010000039.1"/>
</dbReference>
<proteinExistence type="predicted"/>
<reference evidence="4" key="1">
    <citation type="journal article" date="2019" name="Int. J. Syst. Evol. Microbiol.">
        <title>The Global Catalogue of Microorganisms (GCM) 10K type strain sequencing project: providing services to taxonomists for standard genome sequencing and annotation.</title>
        <authorList>
            <consortium name="The Broad Institute Genomics Platform"/>
            <consortium name="The Broad Institute Genome Sequencing Center for Infectious Disease"/>
            <person name="Wu L."/>
            <person name="Ma J."/>
        </authorList>
    </citation>
    <scope>NUCLEOTIDE SEQUENCE [LARGE SCALE GENOMIC DNA]</scope>
    <source>
        <strain evidence="4">KCTC 52925</strain>
    </source>
</reference>
<dbReference type="Pfam" id="PF13559">
    <property type="entry name" value="DUF4129"/>
    <property type="match status" value="1"/>
</dbReference>
<sequence length="249" mass="30125">MKQLVLYFFLFISGVGISQNTDSIAEPKKLIFDKTENLAPAEFSEEKIKEYLQDGELVYKEVEVKDNWWTRFKRWVNMQWNRFQSWLFGDYEPIAFVKFLIAVLPYLLIFLLLVFIIWLFNKLNPGSKILNQQKRSEVFISKEEELVKHEDLPNLIKQAIENGQFREAVRYYYLNELRKLDRLKLIDYQFQKTNRDYAGEILKPELKKQFIEITRWYEYIWYGSFEVTEKDFQIALKGFEKMDQNLSNL</sequence>
<dbReference type="EMBL" id="JBHUOJ010000039">
    <property type="protein sequence ID" value="MFD2835236.1"/>
    <property type="molecule type" value="Genomic_DNA"/>
</dbReference>
<keyword evidence="1" id="KW-0472">Membrane</keyword>
<evidence type="ECO:0000259" key="2">
    <source>
        <dbReference type="Pfam" id="PF13559"/>
    </source>
</evidence>